<dbReference type="GO" id="GO:0005829">
    <property type="term" value="C:cytosol"/>
    <property type="evidence" value="ECO:0007669"/>
    <property type="project" value="TreeGrafter"/>
</dbReference>
<sequence length="274" mass="29645">MHCVVPTNQGRLDLSEKTYIMGILNVTPDSFSDGGKYSEIESAVNQALKMVQAGADIIDIGGESTRPGFIPISEDEEINRVIPIIEHVRAAVDVPISIDTYKAKTAHHAIAAGANIINDIWGAQFDPNIVKVAAEYKVPIVLMHNRKRAVYQNLIADMKDDLLKSIRLAQQAGVADNQIIIDPGIGFAKSAGQNLEVIQRLADFKELGYPILLGTSRKSVIGHFLDLPIDERDEGTAATTSFGIVQGANIVRVHNVAMNARVAKMTDVLIGKGV</sequence>
<evidence type="ECO:0000313" key="16">
    <source>
        <dbReference type="Proteomes" id="UP000199300"/>
    </source>
</evidence>
<dbReference type="InterPro" id="IPR045031">
    <property type="entry name" value="DHP_synth-like"/>
</dbReference>
<evidence type="ECO:0000256" key="10">
    <source>
        <dbReference type="ARBA" id="ARBA00022909"/>
    </source>
</evidence>
<dbReference type="InterPro" id="IPR011005">
    <property type="entry name" value="Dihydropteroate_synth-like_sf"/>
</dbReference>
<evidence type="ECO:0000256" key="9">
    <source>
        <dbReference type="ARBA" id="ARBA00022842"/>
    </source>
</evidence>
<accession>A0A1H8TKW3</accession>
<comment type="catalytic activity">
    <reaction evidence="1">
        <text>(7,8-dihydropterin-6-yl)methyl diphosphate + 4-aminobenzoate = 7,8-dihydropteroate + diphosphate</text>
        <dbReference type="Rhea" id="RHEA:19949"/>
        <dbReference type="ChEBI" id="CHEBI:17836"/>
        <dbReference type="ChEBI" id="CHEBI:17839"/>
        <dbReference type="ChEBI" id="CHEBI:33019"/>
        <dbReference type="ChEBI" id="CHEBI:72950"/>
        <dbReference type="EC" id="2.5.1.15"/>
    </reaction>
</comment>
<evidence type="ECO:0000313" key="15">
    <source>
        <dbReference type="EMBL" id="SEO91223.1"/>
    </source>
</evidence>
<keyword evidence="7 13" id="KW-0808">Transferase</keyword>
<dbReference type="PROSITE" id="PS50972">
    <property type="entry name" value="PTERIN_BINDING"/>
    <property type="match status" value="1"/>
</dbReference>
<evidence type="ECO:0000256" key="5">
    <source>
        <dbReference type="ARBA" id="ARBA00012458"/>
    </source>
</evidence>
<dbReference type="InterPro" id="IPR006390">
    <property type="entry name" value="DHP_synth_dom"/>
</dbReference>
<keyword evidence="16" id="KW-1185">Reference proteome</keyword>
<dbReference type="PROSITE" id="PS00792">
    <property type="entry name" value="DHPS_1"/>
    <property type="match status" value="1"/>
</dbReference>
<evidence type="ECO:0000256" key="1">
    <source>
        <dbReference type="ARBA" id="ARBA00000012"/>
    </source>
</evidence>
<keyword evidence="8 13" id="KW-0479">Metal-binding</keyword>
<evidence type="ECO:0000259" key="14">
    <source>
        <dbReference type="PROSITE" id="PS50972"/>
    </source>
</evidence>
<dbReference type="GO" id="GO:0046656">
    <property type="term" value="P:folic acid biosynthetic process"/>
    <property type="evidence" value="ECO:0007669"/>
    <property type="project" value="UniProtKB-KW"/>
</dbReference>
<evidence type="ECO:0000256" key="11">
    <source>
        <dbReference type="ARBA" id="ARBA00030193"/>
    </source>
</evidence>
<evidence type="ECO:0000256" key="13">
    <source>
        <dbReference type="RuleBase" id="RU361205"/>
    </source>
</evidence>
<dbReference type="SUPFAM" id="SSF51717">
    <property type="entry name" value="Dihydropteroate synthetase-like"/>
    <property type="match status" value="1"/>
</dbReference>
<evidence type="ECO:0000256" key="12">
    <source>
        <dbReference type="ARBA" id="ARBA00053449"/>
    </source>
</evidence>
<dbReference type="EMBL" id="FODJ01000017">
    <property type="protein sequence ID" value="SEO91223.1"/>
    <property type="molecule type" value="Genomic_DNA"/>
</dbReference>
<comment type="cofactor">
    <cofactor evidence="2 13">
        <name>Mg(2+)</name>
        <dbReference type="ChEBI" id="CHEBI:18420"/>
    </cofactor>
</comment>
<comment type="similarity">
    <text evidence="4 13">Belongs to the DHPS family.</text>
</comment>
<dbReference type="PANTHER" id="PTHR20941:SF1">
    <property type="entry name" value="FOLIC ACID SYNTHESIS PROTEIN FOL1"/>
    <property type="match status" value="1"/>
</dbReference>
<dbReference type="FunFam" id="3.20.20.20:FF:000006">
    <property type="entry name" value="Dihydropteroate synthase"/>
    <property type="match status" value="1"/>
</dbReference>
<keyword evidence="9 13" id="KW-0460">Magnesium</keyword>
<dbReference type="GO" id="GO:0046872">
    <property type="term" value="F:metal ion binding"/>
    <property type="evidence" value="ECO:0007669"/>
    <property type="project" value="UniProtKB-KW"/>
</dbReference>
<dbReference type="InterPro" id="IPR000489">
    <property type="entry name" value="Pterin-binding_dom"/>
</dbReference>
<dbReference type="NCBIfam" id="TIGR01496">
    <property type="entry name" value="DHPS"/>
    <property type="match status" value="1"/>
</dbReference>
<dbReference type="Gene3D" id="3.20.20.20">
    <property type="entry name" value="Dihydropteroate synthase-like"/>
    <property type="match status" value="1"/>
</dbReference>
<dbReference type="CDD" id="cd00739">
    <property type="entry name" value="DHPS"/>
    <property type="match status" value="1"/>
</dbReference>
<comment type="pathway">
    <text evidence="3 13">Cofactor biosynthesis; tetrahydrofolate biosynthesis; 7,8-dihydrofolate from 2-amino-4-hydroxy-6-hydroxymethyl-7,8-dihydropteridine diphosphate and 4-aminobenzoate: step 1/2.</text>
</comment>
<organism evidence="15 16">
    <name type="scientific">Amphibacillus marinus</name>
    <dbReference type="NCBI Taxonomy" id="872970"/>
    <lineage>
        <taxon>Bacteria</taxon>
        <taxon>Bacillati</taxon>
        <taxon>Bacillota</taxon>
        <taxon>Bacilli</taxon>
        <taxon>Bacillales</taxon>
        <taxon>Bacillaceae</taxon>
        <taxon>Amphibacillus</taxon>
    </lineage>
</organism>
<protein>
    <recommendedName>
        <fullName evidence="6 13">Dihydropteroate synthase</fullName>
        <shortName evidence="13">DHPS</shortName>
        <ecNumber evidence="5 13">2.5.1.15</ecNumber>
    </recommendedName>
    <alternativeName>
        <fullName evidence="11 13">Dihydropteroate pyrophosphorylase</fullName>
    </alternativeName>
</protein>
<dbReference type="PROSITE" id="PS00793">
    <property type="entry name" value="DHPS_2"/>
    <property type="match status" value="1"/>
</dbReference>
<gene>
    <name evidence="15" type="ORF">SAMN04488134_1178</name>
</gene>
<evidence type="ECO:0000256" key="6">
    <source>
        <dbReference type="ARBA" id="ARBA00016919"/>
    </source>
</evidence>
<keyword evidence="10 13" id="KW-0289">Folate biosynthesis</keyword>
<dbReference type="Pfam" id="PF00809">
    <property type="entry name" value="Pterin_bind"/>
    <property type="match status" value="1"/>
</dbReference>
<name>A0A1H8TKW3_9BACI</name>
<dbReference type="PANTHER" id="PTHR20941">
    <property type="entry name" value="FOLATE SYNTHESIS PROTEINS"/>
    <property type="match status" value="1"/>
</dbReference>
<dbReference type="GO" id="GO:0046654">
    <property type="term" value="P:tetrahydrofolate biosynthetic process"/>
    <property type="evidence" value="ECO:0007669"/>
    <property type="project" value="UniProtKB-UniPathway"/>
</dbReference>
<dbReference type="UniPathway" id="UPA00077">
    <property type="reaction ID" value="UER00156"/>
</dbReference>
<dbReference type="GO" id="GO:0004156">
    <property type="term" value="F:dihydropteroate synthase activity"/>
    <property type="evidence" value="ECO:0007669"/>
    <property type="project" value="UniProtKB-EC"/>
</dbReference>
<dbReference type="STRING" id="872970.SAMN04488134_1178"/>
<dbReference type="Proteomes" id="UP000199300">
    <property type="component" value="Unassembled WGS sequence"/>
</dbReference>
<comment type="function">
    <text evidence="12 13">Catalyzes the condensation of para-aminobenzoate (pABA) with 6-hydroxymethyl-7,8-dihydropterin diphosphate (DHPt-PP) to form 7,8-dihydropteroate (H2Pte), the immediate precursor of folate derivatives.</text>
</comment>
<feature type="domain" description="Pterin-binding" evidence="14">
    <location>
        <begin position="18"/>
        <end position="264"/>
    </location>
</feature>
<dbReference type="EC" id="2.5.1.15" evidence="5 13"/>
<dbReference type="AlphaFoldDB" id="A0A1H8TKW3"/>
<evidence type="ECO:0000256" key="4">
    <source>
        <dbReference type="ARBA" id="ARBA00009503"/>
    </source>
</evidence>
<evidence type="ECO:0000256" key="8">
    <source>
        <dbReference type="ARBA" id="ARBA00022723"/>
    </source>
</evidence>
<proteinExistence type="inferred from homology"/>
<evidence type="ECO:0000256" key="2">
    <source>
        <dbReference type="ARBA" id="ARBA00001946"/>
    </source>
</evidence>
<evidence type="ECO:0000256" key="3">
    <source>
        <dbReference type="ARBA" id="ARBA00004763"/>
    </source>
</evidence>
<evidence type="ECO:0000256" key="7">
    <source>
        <dbReference type="ARBA" id="ARBA00022679"/>
    </source>
</evidence>
<reference evidence="15 16" key="1">
    <citation type="submission" date="2016-10" db="EMBL/GenBank/DDBJ databases">
        <authorList>
            <person name="de Groot N.N."/>
        </authorList>
    </citation>
    <scope>NUCLEOTIDE SEQUENCE [LARGE SCALE GENOMIC DNA]</scope>
    <source>
        <strain evidence="15 16">CGMCC 1.10434</strain>
    </source>
</reference>